<evidence type="ECO:0000313" key="3">
    <source>
        <dbReference type="WBParaSite" id="HCON_00155960-00001"/>
    </source>
</evidence>
<dbReference type="Gene3D" id="1.10.10.1940">
    <property type="match status" value="1"/>
</dbReference>
<sequence>MQVLFFVLCILVVIVNSAQVCRDDPGYENVCKYGKRFCKRGRQNNVMIVRKHCRKTCGLC</sequence>
<keyword evidence="1" id="KW-0732">Signal</keyword>
<keyword evidence="2" id="KW-1185">Reference proteome</keyword>
<accession>A0A7I4YWB6</accession>
<evidence type="ECO:0000256" key="1">
    <source>
        <dbReference type="SAM" id="SignalP"/>
    </source>
</evidence>
<feature type="chain" id="PRO_5029888202" evidence="1">
    <location>
        <begin position="18"/>
        <end position="60"/>
    </location>
</feature>
<evidence type="ECO:0000313" key="2">
    <source>
        <dbReference type="Proteomes" id="UP000025227"/>
    </source>
</evidence>
<dbReference type="WBParaSite" id="HCON_00155960-00001">
    <property type="protein sequence ID" value="HCON_00155960-00001"/>
    <property type="gene ID" value="HCON_00155960"/>
</dbReference>
<protein>
    <submittedName>
        <fullName evidence="3">ShKT domain-containing protein</fullName>
    </submittedName>
</protein>
<organism evidence="2 3">
    <name type="scientific">Haemonchus contortus</name>
    <name type="common">Barber pole worm</name>
    <dbReference type="NCBI Taxonomy" id="6289"/>
    <lineage>
        <taxon>Eukaryota</taxon>
        <taxon>Metazoa</taxon>
        <taxon>Ecdysozoa</taxon>
        <taxon>Nematoda</taxon>
        <taxon>Chromadorea</taxon>
        <taxon>Rhabditida</taxon>
        <taxon>Rhabditina</taxon>
        <taxon>Rhabditomorpha</taxon>
        <taxon>Strongyloidea</taxon>
        <taxon>Trichostrongylidae</taxon>
        <taxon>Haemonchus</taxon>
    </lineage>
</organism>
<proteinExistence type="predicted"/>
<dbReference type="Proteomes" id="UP000025227">
    <property type="component" value="Unplaced"/>
</dbReference>
<dbReference type="AlphaFoldDB" id="A0A7I4YWB6"/>
<feature type="signal peptide" evidence="1">
    <location>
        <begin position="1"/>
        <end position="17"/>
    </location>
</feature>
<name>A0A7I4YWB6_HAECO</name>
<reference evidence="3" key="1">
    <citation type="submission" date="2020-12" db="UniProtKB">
        <authorList>
            <consortium name="WormBaseParasite"/>
        </authorList>
    </citation>
    <scope>IDENTIFICATION</scope>
    <source>
        <strain evidence="3">MHco3</strain>
    </source>
</reference>